<name>A0A9N9GHG0_9GLOM</name>
<evidence type="ECO:0000313" key="2">
    <source>
        <dbReference type="Proteomes" id="UP000789396"/>
    </source>
</evidence>
<dbReference type="Proteomes" id="UP000789396">
    <property type="component" value="Unassembled WGS sequence"/>
</dbReference>
<evidence type="ECO:0000313" key="1">
    <source>
        <dbReference type="EMBL" id="CAG8606430.1"/>
    </source>
</evidence>
<proteinExistence type="predicted"/>
<accession>A0A9N9GHG0</accession>
<dbReference type="OrthoDB" id="5576752at2759"/>
<comment type="caution">
    <text evidence="1">The sequence shown here is derived from an EMBL/GenBank/DDBJ whole genome shotgun (WGS) entry which is preliminary data.</text>
</comment>
<sequence>MASQYIKGIVAGGITLGFGYLLMKVVTPTKEQLYEDLKFELIYLTNLLFYYDLRIKKKLSPDLKHQIGSREQRENNVAIMDLMKKVAESDKPRGGGIIAGIDVPTDDIIISL</sequence>
<reference evidence="1" key="1">
    <citation type="submission" date="2021-06" db="EMBL/GenBank/DDBJ databases">
        <authorList>
            <person name="Kallberg Y."/>
            <person name="Tangrot J."/>
            <person name="Rosling A."/>
        </authorList>
    </citation>
    <scope>NUCLEOTIDE SEQUENCE</scope>
    <source>
        <strain evidence="1">IN212</strain>
    </source>
</reference>
<organism evidence="1 2">
    <name type="scientific">Racocetra fulgida</name>
    <dbReference type="NCBI Taxonomy" id="60492"/>
    <lineage>
        <taxon>Eukaryota</taxon>
        <taxon>Fungi</taxon>
        <taxon>Fungi incertae sedis</taxon>
        <taxon>Mucoromycota</taxon>
        <taxon>Glomeromycotina</taxon>
        <taxon>Glomeromycetes</taxon>
        <taxon>Diversisporales</taxon>
        <taxon>Gigasporaceae</taxon>
        <taxon>Racocetra</taxon>
    </lineage>
</organism>
<dbReference type="EMBL" id="CAJVPZ010009203">
    <property type="protein sequence ID" value="CAG8606430.1"/>
    <property type="molecule type" value="Genomic_DNA"/>
</dbReference>
<gene>
    <name evidence="1" type="ORF">RFULGI_LOCUS6808</name>
</gene>
<feature type="non-terminal residue" evidence="1">
    <location>
        <position position="112"/>
    </location>
</feature>
<protein>
    <submittedName>
        <fullName evidence="1">18977_t:CDS:1</fullName>
    </submittedName>
</protein>
<dbReference type="AlphaFoldDB" id="A0A9N9GHG0"/>
<keyword evidence="2" id="KW-1185">Reference proteome</keyword>